<dbReference type="InterPro" id="IPR051906">
    <property type="entry name" value="TolC-like"/>
</dbReference>
<evidence type="ECO:0000256" key="1">
    <source>
        <dbReference type="ARBA" id="ARBA00004442"/>
    </source>
</evidence>
<evidence type="ECO:0000256" key="7">
    <source>
        <dbReference type="ARBA" id="ARBA00023237"/>
    </source>
</evidence>
<evidence type="ECO:0000313" key="10">
    <source>
        <dbReference type="Proteomes" id="UP001597441"/>
    </source>
</evidence>
<dbReference type="Proteomes" id="UP001597441">
    <property type="component" value="Unassembled WGS sequence"/>
</dbReference>
<proteinExistence type="inferred from homology"/>
<dbReference type="RefSeq" id="WP_388017825.1">
    <property type="nucleotide sequence ID" value="NZ_JBHUDT010000003.1"/>
</dbReference>
<comment type="subcellular location">
    <subcellularLocation>
        <location evidence="1">Cell outer membrane</location>
    </subcellularLocation>
</comment>
<protein>
    <submittedName>
        <fullName evidence="9">TolC family protein</fullName>
    </submittedName>
</protein>
<organism evidence="9 10">
    <name type="scientific">Gelatiniphilus marinus</name>
    <dbReference type="NCBI Taxonomy" id="1759464"/>
    <lineage>
        <taxon>Bacteria</taxon>
        <taxon>Pseudomonadati</taxon>
        <taxon>Bacteroidota</taxon>
        <taxon>Flavobacteriia</taxon>
        <taxon>Flavobacteriales</taxon>
        <taxon>Flavobacteriaceae</taxon>
        <taxon>Gelatiniphilus</taxon>
    </lineage>
</organism>
<dbReference type="EMBL" id="JBHULK010000003">
    <property type="protein sequence ID" value="MFD2535399.1"/>
    <property type="molecule type" value="Genomic_DNA"/>
</dbReference>
<name>A0ABW5JUZ5_9FLAO</name>
<keyword evidence="5" id="KW-0812">Transmembrane</keyword>
<evidence type="ECO:0000256" key="6">
    <source>
        <dbReference type="ARBA" id="ARBA00023136"/>
    </source>
</evidence>
<keyword evidence="7" id="KW-0998">Cell outer membrane</keyword>
<dbReference type="Pfam" id="PF02321">
    <property type="entry name" value="OEP"/>
    <property type="match status" value="2"/>
</dbReference>
<dbReference type="Gene3D" id="1.20.1600.10">
    <property type="entry name" value="Outer membrane efflux proteins (OEP)"/>
    <property type="match status" value="1"/>
</dbReference>
<comment type="similarity">
    <text evidence="2">Belongs to the outer membrane factor (OMF) (TC 1.B.17) family.</text>
</comment>
<accession>A0ABW5JUZ5</accession>
<keyword evidence="4" id="KW-1134">Transmembrane beta strand</keyword>
<dbReference type="InterPro" id="IPR003423">
    <property type="entry name" value="OMP_efflux"/>
</dbReference>
<evidence type="ECO:0000256" key="3">
    <source>
        <dbReference type="ARBA" id="ARBA00022448"/>
    </source>
</evidence>
<sequence>MSTYKYTLSIVFLLVFTTFHQAIAQDRLLSLEEAKSLALSNNKKIKKADKTIEAAKAAKSSVYASDKPFVEASGMGVHVGDPLNTLLPEFFANASLGVTQVIYAGGKINTAKQMSSTAVDLYTSQKELTDSEVLLNVETTYWQIINVKSKVELANKYKALLTELLKDLTNSYNAGIIYKNDVLRVQVQLNQAELDLTKAKDGLKLLKLKMAQLTGMPNIDFLVKDTISNDVILLDEVSQSTAIDNRPEIKMLKKAVEIEELQSKILEADRKPTIGLNVSGIYANGKQINFTDGSNDLTSYYGLLNVNIPIFDWGSRKKKVKEQEFKVEAQKLELEETEELLSLQIQNAYLELQQAIQKVEITEKSLQQADENLRLNQDRFDVGTVTGKDVLEAQVLWQQAYSDVIDAIANYRISEANYKKAIGDFK</sequence>
<dbReference type="PANTHER" id="PTHR30026:SF20">
    <property type="entry name" value="OUTER MEMBRANE PROTEIN TOLC"/>
    <property type="match status" value="1"/>
</dbReference>
<evidence type="ECO:0000256" key="2">
    <source>
        <dbReference type="ARBA" id="ARBA00007613"/>
    </source>
</evidence>
<keyword evidence="10" id="KW-1185">Reference proteome</keyword>
<comment type="caution">
    <text evidence="9">The sequence shown here is derived from an EMBL/GenBank/DDBJ whole genome shotgun (WGS) entry which is preliminary data.</text>
</comment>
<dbReference type="PANTHER" id="PTHR30026">
    <property type="entry name" value="OUTER MEMBRANE PROTEIN TOLC"/>
    <property type="match status" value="1"/>
</dbReference>
<dbReference type="SUPFAM" id="SSF56954">
    <property type="entry name" value="Outer membrane efflux proteins (OEP)"/>
    <property type="match status" value="1"/>
</dbReference>
<gene>
    <name evidence="9" type="ORF">ACFSQS_09835</name>
</gene>
<evidence type="ECO:0000256" key="4">
    <source>
        <dbReference type="ARBA" id="ARBA00022452"/>
    </source>
</evidence>
<keyword evidence="3" id="KW-0813">Transport</keyword>
<evidence type="ECO:0000256" key="5">
    <source>
        <dbReference type="ARBA" id="ARBA00022692"/>
    </source>
</evidence>
<evidence type="ECO:0000256" key="8">
    <source>
        <dbReference type="SAM" id="Coils"/>
    </source>
</evidence>
<keyword evidence="6" id="KW-0472">Membrane</keyword>
<evidence type="ECO:0000313" key="9">
    <source>
        <dbReference type="EMBL" id="MFD2535399.1"/>
    </source>
</evidence>
<reference evidence="10" key="1">
    <citation type="journal article" date="2019" name="Int. J. Syst. Evol. Microbiol.">
        <title>The Global Catalogue of Microorganisms (GCM) 10K type strain sequencing project: providing services to taxonomists for standard genome sequencing and annotation.</title>
        <authorList>
            <consortium name="The Broad Institute Genomics Platform"/>
            <consortium name="The Broad Institute Genome Sequencing Center for Infectious Disease"/>
            <person name="Wu L."/>
            <person name="Ma J."/>
        </authorList>
    </citation>
    <scope>NUCLEOTIDE SEQUENCE [LARGE SCALE GENOMIC DNA]</scope>
    <source>
        <strain evidence="10">KCTC 42903</strain>
    </source>
</reference>
<keyword evidence="8" id="KW-0175">Coiled coil</keyword>
<feature type="coiled-coil region" evidence="8">
    <location>
        <begin position="320"/>
        <end position="372"/>
    </location>
</feature>